<accession>A0ABT8EBU1</accession>
<dbReference type="Proteomes" id="UP001168694">
    <property type="component" value="Unassembled WGS sequence"/>
</dbReference>
<protein>
    <recommendedName>
        <fullName evidence="4">Resolvase/invertase-type recombinase catalytic domain-containing protein</fullName>
    </recommendedName>
</protein>
<evidence type="ECO:0000313" key="2">
    <source>
        <dbReference type="EMBL" id="MDN4075342.1"/>
    </source>
</evidence>
<sequence length="75" mass="8451">MIAIYARVSTEEQVTQNKPPFIFFPQDRHSVYYPCTTAAKRSMKSTTIEAKGTTPSNIVIKELQKQLVEDGMVSV</sequence>
<dbReference type="InterPro" id="IPR006118">
    <property type="entry name" value="Recombinase_CS"/>
</dbReference>
<comment type="caution">
    <text evidence="2">The sequence shown here is derived from an EMBL/GenBank/DDBJ whole genome shotgun (WGS) entry which is preliminary data.</text>
</comment>
<keyword evidence="3" id="KW-1185">Reference proteome</keyword>
<evidence type="ECO:0008006" key="4">
    <source>
        <dbReference type="Google" id="ProtNLM"/>
    </source>
</evidence>
<feature type="active site" description="O-(5'-phospho-DNA)-serine intermediate" evidence="1">
    <location>
        <position position="9"/>
    </location>
</feature>
<gene>
    <name evidence="2" type="ORF">QYF49_20475</name>
</gene>
<evidence type="ECO:0000313" key="3">
    <source>
        <dbReference type="Proteomes" id="UP001168694"/>
    </source>
</evidence>
<evidence type="ECO:0000256" key="1">
    <source>
        <dbReference type="PROSITE-ProRule" id="PRU10137"/>
    </source>
</evidence>
<proteinExistence type="predicted"/>
<name>A0ABT8EBU1_9BACL</name>
<organism evidence="2 3">
    <name type="scientific">Fictibacillus terranigra</name>
    <dbReference type="NCBI Taxonomy" id="3058424"/>
    <lineage>
        <taxon>Bacteria</taxon>
        <taxon>Bacillati</taxon>
        <taxon>Bacillota</taxon>
        <taxon>Bacilli</taxon>
        <taxon>Bacillales</taxon>
        <taxon>Fictibacillaceae</taxon>
        <taxon>Fictibacillus</taxon>
    </lineage>
</organism>
<dbReference type="RefSeq" id="WP_290401456.1">
    <property type="nucleotide sequence ID" value="NZ_JAUHLN010000005.1"/>
</dbReference>
<dbReference type="EMBL" id="JAUHLN010000005">
    <property type="protein sequence ID" value="MDN4075342.1"/>
    <property type="molecule type" value="Genomic_DNA"/>
</dbReference>
<reference evidence="2" key="1">
    <citation type="submission" date="2023-06" db="EMBL/GenBank/DDBJ databases">
        <title>Draft Genome Sequences of Representative Paenibacillus Polymyxa, Bacillus cereus, Fictibacillus sp., and Brevibacillus agri Strains Isolated from Amazonian Dark Earth.</title>
        <authorList>
            <person name="Pellegrinetti T.A."/>
            <person name="Cunha I.C.M."/>
            <person name="Chaves M.G."/>
            <person name="Freitas A.S."/>
            <person name="Silva A.V.R."/>
            <person name="Tsai S.M."/>
            <person name="Mendes L.W."/>
        </authorList>
    </citation>
    <scope>NUCLEOTIDE SEQUENCE</scope>
    <source>
        <strain evidence="2">CENA-BCM004</strain>
    </source>
</reference>
<dbReference type="PROSITE" id="PS00397">
    <property type="entry name" value="RECOMBINASES_1"/>
    <property type="match status" value="1"/>
</dbReference>